<dbReference type="SUPFAM" id="SSF56219">
    <property type="entry name" value="DNase I-like"/>
    <property type="match status" value="1"/>
</dbReference>
<reference evidence="1" key="1">
    <citation type="submission" date="2021-02" db="EMBL/GenBank/DDBJ databases">
        <authorList>
            <person name="Steward A R."/>
        </authorList>
    </citation>
    <scope>NUCLEOTIDE SEQUENCE</scope>
</reference>
<evidence type="ECO:0000313" key="1">
    <source>
        <dbReference type="EMBL" id="CAF4745362.1"/>
    </source>
</evidence>
<organism evidence="1 2">
    <name type="scientific">Pieris macdunnoughi</name>
    <dbReference type="NCBI Taxonomy" id="345717"/>
    <lineage>
        <taxon>Eukaryota</taxon>
        <taxon>Metazoa</taxon>
        <taxon>Ecdysozoa</taxon>
        <taxon>Arthropoda</taxon>
        <taxon>Hexapoda</taxon>
        <taxon>Insecta</taxon>
        <taxon>Pterygota</taxon>
        <taxon>Neoptera</taxon>
        <taxon>Endopterygota</taxon>
        <taxon>Lepidoptera</taxon>
        <taxon>Glossata</taxon>
        <taxon>Ditrysia</taxon>
        <taxon>Papilionoidea</taxon>
        <taxon>Pieridae</taxon>
        <taxon>Pierinae</taxon>
        <taxon>Pieris</taxon>
    </lineage>
</organism>
<evidence type="ECO:0000313" key="2">
    <source>
        <dbReference type="Proteomes" id="UP000663880"/>
    </source>
</evidence>
<dbReference type="InterPro" id="IPR036691">
    <property type="entry name" value="Endo/exonu/phosph_ase_sf"/>
</dbReference>
<keyword evidence="2" id="KW-1185">Reference proteome</keyword>
<dbReference type="Proteomes" id="UP000663880">
    <property type="component" value="Unassembled WGS sequence"/>
</dbReference>
<dbReference type="EMBL" id="CAJOBZ010000001">
    <property type="protein sequence ID" value="CAF4745362.1"/>
    <property type="molecule type" value="Genomic_DNA"/>
</dbReference>
<proteinExistence type="predicted"/>
<accession>A0A821L4R2</accession>
<gene>
    <name evidence="1" type="ORF">PMACD_LOCUS310</name>
</gene>
<dbReference type="OrthoDB" id="412793at2759"/>
<dbReference type="Gene3D" id="3.60.10.10">
    <property type="entry name" value="Endonuclease/exonuclease/phosphatase"/>
    <property type="match status" value="1"/>
</dbReference>
<comment type="caution">
    <text evidence="1">The sequence shown here is derived from an EMBL/GenBank/DDBJ whole genome shotgun (WGS) entry which is preliminary data.</text>
</comment>
<sequence>MIRYNLQILGLSEVRGNGFGELRTSKVLTLLYSGKENEDDDLEYGVALLLSNSAKRSLLDWKPISDRIIWARFSSRARKISIVQCYAPTNTSTEDTKDDFYNTLNATLKGLNFVTASPDDDSIDEEWKCIKVAYTETSSFVLGHIKHSRENWMSSIRKKIYRSSRNDRRVWVDGIADHAKTAANTGNMTELYKATKILAGKRSQRKNPLKSKDGQLIVTSEGQLRRWREHFEETFRPSALSTPGAQDTSPPPRLLNIDVEPPTLDEVARAVLRVAAEMLKADLATTIDTLTPLIAKSGPARSFRRTGTGTLYYNCAQKR</sequence>
<dbReference type="AlphaFoldDB" id="A0A821L4R2"/>
<name>A0A821L4R2_9NEOP</name>
<protein>
    <submittedName>
        <fullName evidence="1">Uncharacterized protein</fullName>
    </submittedName>
</protein>